<name>A0ACC1P670_9PEZI</name>
<evidence type="ECO:0000313" key="2">
    <source>
        <dbReference type="Proteomes" id="UP001143856"/>
    </source>
</evidence>
<evidence type="ECO:0000313" key="1">
    <source>
        <dbReference type="EMBL" id="KAJ2986434.1"/>
    </source>
</evidence>
<comment type="caution">
    <text evidence="1">The sequence shown here is derived from an EMBL/GenBank/DDBJ whole genome shotgun (WGS) entry which is preliminary data.</text>
</comment>
<protein>
    <submittedName>
        <fullName evidence="1">Uncharacterized protein</fullName>
    </submittedName>
</protein>
<reference evidence="1" key="1">
    <citation type="submission" date="2022-10" db="EMBL/GenBank/DDBJ databases">
        <title>Genome Sequence of Xylaria curta.</title>
        <authorList>
            <person name="Buettner E."/>
        </authorList>
    </citation>
    <scope>NUCLEOTIDE SEQUENCE</scope>
    <source>
        <strain evidence="1">Babe10</strain>
    </source>
</reference>
<dbReference type="Proteomes" id="UP001143856">
    <property type="component" value="Unassembled WGS sequence"/>
</dbReference>
<accession>A0ACC1P670</accession>
<gene>
    <name evidence="1" type="ORF">NUW58_g5032</name>
</gene>
<sequence length="129" mass="14185">MPALHNRVLLIGFHSDISLPQYFRELFGTAEEIRAKLDADHARIQRAGITPVMFQLNPLEKDAGLRDLEVLLREGEYDAIGIGAGARLHPEHTSVFEAVVNLCRTTTPSVPLMFNDGPDGSTVTCELST</sequence>
<organism evidence="1 2">
    <name type="scientific">Xylaria curta</name>
    <dbReference type="NCBI Taxonomy" id="42375"/>
    <lineage>
        <taxon>Eukaryota</taxon>
        <taxon>Fungi</taxon>
        <taxon>Dikarya</taxon>
        <taxon>Ascomycota</taxon>
        <taxon>Pezizomycotina</taxon>
        <taxon>Sordariomycetes</taxon>
        <taxon>Xylariomycetidae</taxon>
        <taxon>Xylariales</taxon>
        <taxon>Xylariaceae</taxon>
        <taxon>Xylaria</taxon>
    </lineage>
</organism>
<dbReference type="EMBL" id="JAPDGR010000947">
    <property type="protein sequence ID" value="KAJ2986434.1"/>
    <property type="molecule type" value="Genomic_DNA"/>
</dbReference>
<proteinExistence type="predicted"/>
<keyword evidence="2" id="KW-1185">Reference proteome</keyword>